<dbReference type="OrthoDB" id="3892913at2759"/>
<organism evidence="2 3">
    <name type="scientific">Fibroporia radiculosa</name>
    <dbReference type="NCBI Taxonomy" id="599839"/>
    <lineage>
        <taxon>Eukaryota</taxon>
        <taxon>Fungi</taxon>
        <taxon>Dikarya</taxon>
        <taxon>Basidiomycota</taxon>
        <taxon>Agaricomycotina</taxon>
        <taxon>Agaricomycetes</taxon>
        <taxon>Polyporales</taxon>
        <taxon>Fibroporiaceae</taxon>
        <taxon>Fibroporia</taxon>
    </lineage>
</organism>
<feature type="compositionally biased region" description="Polar residues" evidence="1">
    <location>
        <begin position="72"/>
        <end position="86"/>
    </location>
</feature>
<dbReference type="EMBL" id="HE796971">
    <property type="protein sequence ID" value="CCM00199.1"/>
    <property type="molecule type" value="Genomic_DNA"/>
</dbReference>
<accession>J4H1Q8</accession>
<name>J4H1Q8_9APHY</name>
<proteinExistence type="predicted"/>
<keyword evidence="3" id="KW-1185">Reference proteome</keyword>
<evidence type="ECO:0008006" key="4">
    <source>
        <dbReference type="Google" id="ProtNLM"/>
    </source>
</evidence>
<evidence type="ECO:0000313" key="3">
    <source>
        <dbReference type="Proteomes" id="UP000006352"/>
    </source>
</evidence>
<feature type="region of interest" description="Disordered" evidence="1">
    <location>
        <begin position="153"/>
        <end position="193"/>
    </location>
</feature>
<protein>
    <recommendedName>
        <fullName evidence="4">SAP domain-containing protein</fullName>
    </recommendedName>
</protein>
<feature type="region of interest" description="Disordered" evidence="1">
    <location>
        <begin position="52"/>
        <end position="87"/>
    </location>
</feature>
<dbReference type="STRING" id="599839.J4H1Q8"/>
<evidence type="ECO:0000313" key="2">
    <source>
        <dbReference type="EMBL" id="CCM00199.1"/>
    </source>
</evidence>
<feature type="compositionally biased region" description="Basic and acidic residues" evidence="1">
    <location>
        <begin position="175"/>
        <end position="193"/>
    </location>
</feature>
<dbReference type="HOGENOM" id="CLU_1408784_0_0_1"/>
<sequence length="193" mass="21338">MAIESQIPWEKLKGDTMKAIFRDLGLPHAMGNKDEMVERLQAVERDGLNAVAERFGDAQAGSSHPRSRPRQPFSQVSVQESASTRRSVVEVAVPMKGPTTSKRRVEVAVPMARVGEPNSKQQKKVFDGVVLAAPLPDREQVSREQMFIGVVMPPVERPRSAKRKAGGGYEAESPAGRREQNKMPRNANRDNGR</sequence>
<dbReference type="Proteomes" id="UP000006352">
    <property type="component" value="Unassembled WGS sequence"/>
</dbReference>
<dbReference type="GeneID" id="24095110"/>
<reference evidence="2 3" key="1">
    <citation type="journal article" date="2012" name="Appl. Environ. Microbiol.">
        <title>Short-read sequencing for genomic analysis of the brown rot fungus Fibroporia radiculosa.</title>
        <authorList>
            <person name="Tang J.D."/>
            <person name="Perkins A.D."/>
            <person name="Sonstegard T.S."/>
            <person name="Schroeder S.G."/>
            <person name="Burgess S.C."/>
            <person name="Diehl S.V."/>
        </authorList>
    </citation>
    <scope>NUCLEOTIDE SEQUENCE [LARGE SCALE GENOMIC DNA]</scope>
    <source>
        <strain evidence="2 3">TFFH 294</strain>
    </source>
</reference>
<dbReference type="InParanoid" id="J4H1Q8"/>
<gene>
    <name evidence="2" type="ORF">FIBRA_02227</name>
</gene>
<dbReference type="RefSeq" id="XP_012179482.1">
    <property type="nucleotide sequence ID" value="XM_012324092.1"/>
</dbReference>
<dbReference type="AlphaFoldDB" id="J4H1Q8"/>
<evidence type="ECO:0000256" key="1">
    <source>
        <dbReference type="SAM" id="MobiDB-lite"/>
    </source>
</evidence>